<dbReference type="Proteomes" id="UP000789759">
    <property type="component" value="Unassembled WGS sequence"/>
</dbReference>
<dbReference type="InterPro" id="IPR034164">
    <property type="entry name" value="Pepsin-like_dom"/>
</dbReference>
<dbReference type="OrthoDB" id="2747330at2759"/>
<sequence length="121" mass="13086">IPSPDCNATACKQHNAFDPSKSKNFKLTKTPFKIQYGSGNVSGLIAKDDLSIAGIKSTGQIFGLTLNESKEFENVPYDGLMGMALDQLSTQNATTPFSNMVKQKSVKNPFFWLPSSTFAGS</sequence>
<organism evidence="9 10">
    <name type="scientific">Cetraspora pellucida</name>
    <dbReference type="NCBI Taxonomy" id="1433469"/>
    <lineage>
        <taxon>Eukaryota</taxon>
        <taxon>Fungi</taxon>
        <taxon>Fungi incertae sedis</taxon>
        <taxon>Mucoromycota</taxon>
        <taxon>Glomeromycotina</taxon>
        <taxon>Glomeromycetes</taxon>
        <taxon>Diversisporales</taxon>
        <taxon>Gigasporaceae</taxon>
        <taxon>Cetraspora</taxon>
    </lineage>
</organism>
<evidence type="ECO:0000256" key="2">
    <source>
        <dbReference type="ARBA" id="ARBA00022670"/>
    </source>
</evidence>
<keyword evidence="7" id="KW-1015">Disulfide bond</keyword>
<feature type="domain" description="Peptidase A1" evidence="8">
    <location>
        <begin position="1"/>
        <end position="121"/>
    </location>
</feature>
<dbReference type="Pfam" id="PF00026">
    <property type="entry name" value="Asp"/>
    <property type="match status" value="1"/>
</dbReference>
<reference evidence="9" key="1">
    <citation type="submission" date="2021-06" db="EMBL/GenBank/DDBJ databases">
        <authorList>
            <person name="Kallberg Y."/>
            <person name="Tangrot J."/>
            <person name="Rosling A."/>
        </authorList>
    </citation>
    <scope>NUCLEOTIDE SEQUENCE</scope>
    <source>
        <strain evidence="9">FL966</strain>
    </source>
</reference>
<evidence type="ECO:0000313" key="10">
    <source>
        <dbReference type="Proteomes" id="UP000789759"/>
    </source>
</evidence>
<dbReference type="PROSITE" id="PS51767">
    <property type="entry name" value="PEPTIDASE_A1"/>
    <property type="match status" value="1"/>
</dbReference>
<dbReference type="CDD" id="cd05471">
    <property type="entry name" value="pepsin_like"/>
    <property type="match status" value="1"/>
</dbReference>
<feature type="non-terminal residue" evidence="9">
    <location>
        <position position="121"/>
    </location>
</feature>
<feature type="non-terminal residue" evidence="9">
    <location>
        <position position="1"/>
    </location>
</feature>
<evidence type="ECO:0000259" key="8">
    <source>
        <dbReference type="PROSITE" id="PS51767"/>
    </source>
</evidence>
<evidence type="ECO:0000256" key="7">
    <source>
        <dbReference type="ARBA" id="ARBA00023157"/>
    </source>
</evidence>
<evidence type="ECO:0000256" key="5">
    <source>
        <dbReference type="ARBA" id="ARBA00022801"/>
    </source>
</evidence>
<evidence type="ECO:0000313" key="9">
    <source>
        <dbReference type="EMBL" id="CAG8833463.1"/>
    </source>
</evidence>
<dbReference type="GO" id="GO:0006508">
    <property type="term" value="P:proteolysis"/>
    <property type="evidence" value="ECO:0007669"/>
    <property type="project" value="UniProtKB-KW"/>
</dbReference>
<dbReference type="EMBL" id="CAJVQA010070974">
    <property type="protein sequence ID" value="CAG8833463.1"/>
    <property type="molecule type" value="Genomic_DNA"/>
</dbReference>
<dbReference type="Gene3D" id="2.40.70.10">
    <property type="entry name" value="Acid Proteases"/>
    <property type="match status" value="1"/>
</dbReference>
<dbReference type="SUPFAM" id="SSF50630">
    <property type="entry name" value="Acid proteases"/>
    <property type="match status" value="1"/>
</dbReference>
<comment type="similarity">
    <text evidence="1">Belongs to the peptidase A1 family.</text>
</comment>
<keyword evidence="3" id="KW-0732">Signal</keyword>
<accession>A0A9N9KJZ7</accession>
<evidence type="ECO:0000256" key="3">
    <source>
        <dbReference type="ARBA" id="ARBA00022729"/>
    </source>
</evidence>
<dbReference type="AlphaFoldDB" id="A0A9N9KJZ7"/>
<dbReference type="InterPro" id="IPR021109">
    <property type="entry name" value="Peptidase_aspartic_dom_sf"/>
</dbReference>
<keyword evidence="4" id="KW-0064">Aspartyl protease</keyword>
<evidence type="ECO:0000256" key="6">
    <source>
        <dbReference type="ARBA" id="ARBA00023145"/>
    </source>
</evidence>
<evidence type="ECO:0000256" key="4">
    <source>
        <dbReference type="ARBA" id="ARBA00022750"/>
    </source>
</evidence>
<name>A0A9N9KJZ7_9GLOM</name>
<keyword evidence="2" id="KW-0645">Protease</keyword>
<dbReference type="InterPro" id="IPR001461">
    <property type="entry name" value="Aspartic_peptidase_A1"/>
</dbReference>
<dbReference type="FunFam" id="2.40.70.10:FF:000008">
    <property type="entry name" value="Cathepsin D"/>
    <property type="match status" value="1"/>
</dbReference>
<protein>
    <submittedName>
        <fullName evidence="9">19160_t:CDS:1</fullName>
    </submittedName>
</protein>
<comment type="caution">
    <text evidence="9">The sequence shown here is derived from an EMBL/GenBank/DDBJ whole genome shotgun (WGS) entry which is preliminary data.</text>
</comment>
<dbReference type="GO" id="GO:0004190">
    <property type="term" value="F:aspartic-type endopeptidase activity"/>
    <property type="evidence" value="ECO:0007669"/>
    <property type="project" value="UniProtKB-KW"/>
</dbReference>
<gene>
    <name evidence="9" type="ORF">CPELLU_LOCUS20978</name>
</gene>
<proteinExistence type="inferred from homology"/>
<dbReference type="PANTHER" id="PTHR47966:SF51">
    <property type="entry name" value="BETA-SITE APP-CLEAVING ENZYME, ISOFORM A-RELATED"/>
    <property type="match status" value="1"/>
</dbReference>
<keyword evidence="6" id="KW-0865">Zymogen</keyword>
<keyword evidence="5" id="KW-0378">Hydrolase</keyword>
<evidence type="ECO:0000256" key="1">
    <source>
        <dbReference type="ARBA" id="ARBA00007447"/>
    </source>
</evidence>
<dbReference type="PANTHER" id="PTHR47966">
    <property type="entry name" value="BETA-SITE APP-CLEAVING ENZYME, ISOFORM A-RELATED"/>
    <property type="match status" value="1"/>
</dbReference>
<dbReference type="InterPro" id="IPR033121">
    <property type="entry name" value="PEPTIDASE_A1"/>
</dbReference>
<keyword evidence="10" id="KW-1185">Reference proteome</keyword>